<dbReference type="Pfam" id="PF13021">
    <property type="entry name" value="DUF3885"/>
    <property type="match status" value="1"/>
</dbReference>
<comment type="caution">
    <text evidence="2">The sequence shown here is derived from an EMBL/GenBank/DDBJ whole genome shotgun (WGS) entry which is preliminary data.</text>
</comment>
<dbReference type="Proteomes" id="UP000588586">
    <property type="component" value="Unassembled WGS sequence"/>
</dbReference>
<keyword evidence="3" id="KW-1185">Reference proteome</keyword>
<dbReference type="RefSeq" id="WP_171242640.1">
    <property type="nucleotide sequence ID" value="NZ_JABEPQ010000001.1"/>
</dbReference>
<dbReference type="AlphaFoldDB" id="A0A849HM11"/>
<organism evidence="2 3">
    <name type="scientific">Knoellia koreensis</name>
    <dbReference type="NCBI Taxonomy" id="2730921"/>
    <lineage>
        <taxon>Bacteria</taxon>
        <taxon>Bacillati</taxon>
        <taxon>Actinomycetota</taxon>
        <taxon>Actinomycetes</taxon>
        <taxon>Micrococcales</taxon>
        <taxon>Intrasporangiaceae</taxon>
        <taxon>Knoellia</taxon>
    </lineage>
</organism>
<dbReference type="InterPro" id="IPR024976">
    <property type="entry name" value="DUF3885"/>
</dbReference>
<protein>
    <recommendedName>
        <fullName evidence="1">DUF3885 domain-containing protein</fullName>
    </recommendedName>
</protein>
<accession>A0A849HM11</accession>
<evidence type="ECO:0000259" key="1">
    <source>
        <dbReference type="Pfam" id="PF13021"/>
    </source>
</evidence>
<evidence type="ECO:0000313" key="2">
    <source>
        <dbReference type="EMBL" id="NNM45647.1"/>
    </source>
</evidence>
<sequence length="229" mass="25856">MAEREVRTLLADATRDIGFGVRNSLRWRILRLRGLAGDSQRPERSERAAQMTKDWDRVWGGVPPRAWHVGRGQSDRWVRFHSLPGGKRYADTSAEYAEILARHRTLLAALQGETGSRNLLVIAVDFAHRDLASGRSRRALPTAWPWRRFEEPDDPDAPVYCWVKEGLTSEELDAVLISAADDVGQFVICAESLAWLYIPYDGGVDVVASSREGRLELESRFRAWLPGDS</sequence>
<name>A0A849HM11_9MICO</name>
<feature type="domain" description="DUF3885" evidence="1">
    <location>
        <begin position="73"/>
        <end position="226"/>
    </location>
</feature>
<reference evidence="2 3" key="1">
    <citation type="submission" date="2020-04" db="EMBL/GenBank/DDBJ databases">
        <title>Knoellia sp. isolate from air conditioner.</title>
        <authorList>
            <person name="Chea S."/>
            <person name="Kim D.-U."/>
        </authorList>
    </citation>
    <scope>NUCLEOTIDE SEQUENCE [LARGE SCALE GENOMIC DNA]</scope>
    <source>
        <strain evidence="2 3">DB2414S</strain>
    </source>
</reference>
<gene>
    <name evidence="2" type="ORF">HJG52_06460</name>
</gene>
<proteinExistence type="predicted"/>
<dbReference type="EMBL" id="JABEPQ010000001">
    <property type="protein sequence ID" value="NNM45647.1"/>
    <property type="molecule type" value="Genomic_DNA"/>
</dbReference>
<evidence type="ECO:0000313" key="3">
    <source>
        <dbReference type="Proteomes" id="UP000588586"/>
    </source>
</evidence>